<name>A0A2W0CAH3_9BACL</name>
<dbReference type="SUPFAM" id="SSF51182">
    <property type="entry name" value="RmlC-like cupins"/>
    <property type="match status" value="1"/>
</dbReference>
<dbReference type="EMBL" id="PRLG01000039">
    <property type="protein sequence ID" value="PYY25355.1"/>
    <property type="molecule type" value="Genomic_DNA"/>
</dbReference>
<dbReference type="RefSeq" id="WP_095357432.1">
    <property type="nucleotide sequence ID" value="NZ_JAXBDC010000001.1"/>
</dbReference>
<evidence type="ECO:0000256" key="3">
    <source>
        <dbReference type="ARBA" id="ARBA00023163"/>
    </source>
</evidence>
<dbReference type="InterPro" id="IPR009057">
    <property type="entry name" value="Homeodomain-like_sf"/>
</dbReference>
<dbReference type="InterPro" id="IPR020449">
    <property type="entry name" value="Tscrpt_reg_AraC-type_HTH"/>
</dbReference>
<sequence>MKNVRLRWFTRDEEFPFFIQYGEHAEDFSLHKHTDFSELVIVLNGHATHIVNDEISFIKKGHVFVINGETTHAYKDPCSFEICNIMYKPEMMIQLGSDLRSFEGYHAMFVLEPLYHNKKSIHKHMYLSLNNMKYIEEFISDMIDEYHGKRPGYKTLLTSKFTELVVYLSRHHESSGKTTEGQVMHLAAAVSYIEDHYLEHITLEDIALYANISVRHLNRIFKSFYQTSPIAYLHRLRMERACQLLRLTNLPITQVSYQSGFNDSNYFTRLFTKTYGLPPKLFRQRELVMDESTSE</sequence>
<dbReference type="InterPro" id="IPR014710">
    <property type="entry name" value="RmlC-like_jellyroll"/>
</dbReference>
<dbReference type="PANTHER" id="PTHR43280">
    <property type="entry name" value="ARAC-FAMILY TRANSCRIPTIONAL REGULATOR"/>
    <property type="match status" value="1"/>
</dbReference>
<feature type="domain" description="HTH araC/xylS-type" evidence="4">
    <location>
        <begin position="187"/>
        <end position="285"/>
    </location>
</feature>
<dbReference type="OrthoDB" id="9816335at2"/>
<comment type="caution">
    <text evidence="5">The sequence shown here is derived from an EMBL/GenBank/DDBJ whole genome shotgun (WGS) entry which is preliminary data.</text>
</comment>
<dbReference type="GO" id="GO:0043565">
    <property type="term" value="F:sequence-specific DNA binding"/>
    <property type="evidence" value="ECO:0007669"/>
    <property type="project" value="InterPro"/>
</dbReference>
<evidence type="ECO:0000256" key="1">
    <source>
        <dbReference type="ARBA" id="ARBA00023015"/>
    </source>
</evidence>
<dbReference type="Gene3D" id="1.10.10.60">
    <property type="entry name" value="Homeodomain-like"/>
    <property type="match status" value="2"/>
</dbReference>
<evidence type="ECO:0000256" key="2">
    <source>
        <dbReference type="ARBA" id="ARBA00023125"/>
    </source>
</evidence>
<dbReference type="PRINTS" id="PR00032">
    <property type="entry name" value="HTHARAC"/>
</dbReference>
<keyword evidence="1" id="KW-0805">Transcription regulation</keyword>
<dbReference type="InterPro" id="IPR018062">
    <property type="entry name" value="HTH_AraC-typ_CS"/>
</dbReference>
<protein>
    <submittedName>
        <fullName evidence="5">Transcriptional regulator</fullName>
    </submittedName>
</protein>
<dbReference type="Gene3D" id="2.60.120.10">
    <property type="entry name" value="Jelly Rolls"/>
    <property type="match status" value="1"/>
</dbReference>
<evidence type="ECO:0000259" key="4">
    <source>
        <dbReference type="PROSITE" id="PS01124"/>
    </source>
</evidence>
<organism evidence="5 6">
    <name type="scientific">Paenibacillus illinoisensis</name>
    <dbReference type="NCBI Taxonomy" id="59845"/>
    <lineage>
        <taxon>Bacteria</taxon>
        <taxon>Bacillati</taxon>
        <taxon>Bacillota</taxon>
        <taxon>Bacilli</taxon>
        <taxon>Bacillales</taxon>
        <taxon>Paenibacillaceae</taxon>
        <taxon>Paenibacillus</taxon>
    </lineage>
</organism>
<proteinExistence type="predicted"/>
<dbReference type="InterPro" id="IPR018060">
    <property type="entry name" value="HTH_AraC"/>
</dbReference>
<keyword evidence="2" id="KW-0238">DNA-binding</keyword>
<keyword evidence="3" id="KW-0804">Transcription</keyword>
<dbReference type="InterPro" id="IPR011051">
    <property type="entry name" value="RmlC_Cupin_sf"/>
</dbReference>
<dbReference type="Proteomes" id="UP000247459">
    <property type="component" value="Unassembled WGS sequence"/>
</dbReference>
<dbReference type="AlphaFoldDB" id="A0A2W0CAH3"/>
<dbReference type="PANTHER" id="PTHR43280:SF28">
    <property type="entry name" value="HTH-TYPE TRANSCRIPTIONAL ACTIVATOR RHAS"/>
    <property type="match status" value="1"/>
</dbReference>
<accession>A0A2W0CAH3</accession>
<dbReference type="PROSITE" id="PS00041">
    <property type="entry name" value="HTH_ARAC_FAMILY_1"/>
    <property type="match status" value="1"/>
</dbReference>
<dbReference type="GO" id="GO:0003700">
    <property type="term" value="F:DNA-binding transcription factor activity"/>
    <property type="evidence" value="ECO:0007669"/>
    <property type="project" value="InterPro"/>
</dbReference>
<dbReference type="SMART" id="SM00342">
    <property type="entry name" value="HTH_ARAC"/>
    <property type="match status" value="1"/>
</dbReference>
<dbReference type="Pfam" id="PF12833">
    <property type="entry name" value="HTH_18"/>
    <property type="match status" value="1"/>
</dbReference>
<evidence type="ECO:0000313" key="6">
    <source>
        <dbReference type="Proteomes" id="UP000247459"/>
    </source>
</evidence>
<gene>
    <name evidence="5" type="ORF">PIL02S_06954</name>
</gene>
<dbReference type="PROSITE" id="PS01124">
    <property type="entry name" value="HTH_ARAC_FAMILY_2"/>
    <property type="match status" value="1"/>
</dbReference>
<reference evidence="5 6" key="1">
    <citation type="submission" date="2018-01" db="EMBL/GenBank/DDBJ databases">
        <title>Genome sequence of the PGP bacterium Paenibacillus illinoisensis E3.</title>
        <authorList>
            <person name="Rolli E."/>
            <person name="Marasco R."/>
            <person name="Bessem C."/>
            <person name="Michoud G."/>
            <person name="Gaiarsa S."/>
            <person name="Borin S."/>
            <person name="Daffonchio D."/>
        </authorList>
    </citation>
    <scope>NUCLEOTIDE SEQUENCE [LARGE SCALE GENOMIC DNA]</scope>
    <source>
        <strain evidence="5 6">E3</strain>
    </source>
</reference>
<dbReference type="SUPFAM" id="SSF46689">
    <property type="entry name" value="Homeodomain-like"/>
    <property type="match status" value="2"/>
</dbReference>
<evidence type="ECO:0000313" key="5">
    <source>
        <dbReference type="EMBL" id="PYY25355.1"/>
    </source>
</evidence>